<feature type="transmembrane region" description="Helical" evidence="6">
    <location>
        <begin position="53"/>
        <end position="76"/>
    </location>
</feature>
<keyword evidence="8" id="KW-1185">Reference proteome</keyword>
<evidence type="ECO:0000256" key="1">
    <source>
        <dbReference type="ARBA" id="ARBA00004370"/>
    </source>
</evidence>
<dbReference type="AlphaFoldDB" id="A0A0C2G460"/>
<evidence type="ECO:0008006" key="9">
    <source>
        <dbReference type="Google" id="ProtNLM"/>
    </source>
</evidence>
<dbReference type="InterPro" id="IPR000276">
    <property type="entry name" value="GPCR_Rhodpsn"/>
</dbReference>
<keyword evidence="4 6" id="KW-0472">Membrane</keyword>
<evidence type="ECO:0000256" key="2">
    <source>
        <dbReference type="ARBA" id="ARBA00022692"/>
    </source>
</evidence>
<feature type="compositionally biased region" description="Polar residues" evidence="5">
    <location>
        <begin position="176"/>
        <end position="189"/>
    </location>
</feature>
<dbReference type="Pfam" id="PF10320">
    <property type="entry name" value="7TM_GPCR_Srsx"/>
    <property type="match status" value="1"/>
</dbReference>
<name>A0A0C2G460_9BILA</name>
<protein>
    <recommendedName>
        <fullName evidence="9">G-protein coupled receptors family 1 profile domain-containing protein</fullName>
    </recommendedName>
</protein>
<feature type="region of interest" description="Disordered" evidence="5">
    <location>
        <begin position="169"/>
        <end position="189"/>
    </location>
</feature>
<gene>
    <name evidence="7" type="ORF">ANCDUO_14072</name>
</gene>
<dbReference type="OrthoDB" id="5850333at2759"/>
<evidence type="ECO:0000256" key="6">
    <source>
        <dbReference type="SAM" id="Phobius"/>
    </source>
</evidence>
<comment type="subcellular location">
    <subcellularLocation>
        <location evidence="1">Membrane</location>
    </subcellularLocation>
</comment>
<evidence type="ECO:0000313" key="8">
    <source>
        <dbReference type="Proteomes" id="UP000054047"/>
    </source>
</evidence>
<reference evidence="7 8" key="1">
    <citation type="submission" date="2013-12" db="EMBL/GenBank/DDBJ databases">
        <title>Draft genome of the parsitic nematode Ancylostoma duodenale.</title>
        <authorList>
            <person name="Mitreva M."/>
        </authorList>
    </citation>
    <scope>NUCLEOTIDE SEQUENCE [LARGE SCALE GENOMIC DNA]</scope>
    <source>
        <strain evidence="7 8">Zhejiang</strain>
    </source>
</reference>
<dbReference type="Proteomes" id="UP000054047">
    <property type="component" value="Unassembled WGS sequence"/>
</dbReference>
<dbReference type="GO" id="GO:0004930">
    <property type="term" value="F:G protein-coupled receptor activity"/>
    <property type="evidence" value="ECO:0007669"/>
    <property type="project" value="InterPro"/>
</dbReference>
<evidence type="ECO:0000256" key="5">
    <source>
        <dbReference type="SAM" id="MobiDB-lite"/>
    </source>
</evidence>
<proteinExistence type="predicted"/>
<keyword evidence="3 6" id="KW-1133">Transmembrane helix</keyword>
<evidence type="ECO:0000256" key="3">
    <source>
        <dbReference type="ARBA" id="ARBA00022989"/>
    </source>
</evidence>
<accession>A0A0C2G460</accession>
<sequence>HRLFRPLKYVVLISIPVWLYASAVTIWGAASVEQKSIMFCNPPLALNGAVNRFWLYSNLAIIVIVVVLHFLVWLILKKKGILHHPSVTSLRESGVAFDFCAASAVSLVLVHSSGRDRTVRRFSVQVFFGLLCYSQSYYILLWRSPEYSTAFKEQLRIMFRTALDDTTPKAKDFTPTEGNRQSGTSTNNV</sequence>
<feature type="non-terminal residue" evidence="7">
    <location>
        <position position="1"/>
    </location>
</feature>
<feature type="transmembrane region" description="Helical" evidence="6">
    <location>
        <begin position="7"/>
        <end position="29"/>
    </location>
</feature>
<dbReference type="GO" id="GO:0016020">
    <property type="term" value="C:membrane"/>
    <property type="evidence" value="ECO:0007669"/>
    <property type="project" value="UniProtKB-SubCell"/>
</dbReference>
<dbReference type="InterPro" id="IPR019424">
    <property type="entry name" value="7TM_GPCR_Srsx"/>
</dbReference>
<organism evidence="7 8">
    <name type="scientific">Ancylostoma duodenale</name>
    <dbReference type="NCBI Taxonomy" id="51022"/>
    <lineage>
        <taxon>Eukaryota</taxon>
        <taxon>Metazoa</taxon>
        <taxon>Ecdysozoa</taxon>
        <taxon>Nematoda</taxon>
        <taxon>Chromadorea</taxon>
        <taxon>Rhabditida</taxon>
        <taxon>Rhabditina</taxon>
        <taxon>Rhabditomorpha</taxon>
        <taxon>Strongyloidea</taxon>
        <taxon>Ancylostomatidae</taxon>
        <taxon>Ancylostomatinae</taxon>
        <taxon>Ancylostoma</taxon>
    </lineage>
</organism>
<dbReference type="SMART" id="SM01381">
    <property type="entry name" value="7TM_GPCR_Srsx"/>
    <property type="match status" value="1"/>
</dbReference>
<dbReference type="EMBL" id="KN736790">
    <property type="protein sequence ID" value="KIH55765.1"/>
    <property type="molecule type" value="Genomic_DNA"/>
</dbReference>
<keyword evidence="2 6" id="KW-0812">Transmembrane</keyword>
<feature type="transmembrane region" description="Helical" evidence="6">
    <location>
        <begin position="88"/>
        <end position="110"/>
    </location>
</feature>
<evidence type="ECO:0000256" key="4">
    <source>
        <dbReference type="ARBA" id="ARBA00023136"/>
    </source>
</evidence>
<evidence type="ECO:0000313" key="7">
    <source>
        <dbReference type="EMBL" id="KIH55765.1"/>
    </source>
</evidence>